<dbReference type="Proteomes" id="UP000664132">
    <property type="component" value="Unassembled WGS sequence"/>
</dbReference>
<reference evidence="1" key="1">
    <citation type="submission" date="2021-02" db="EMBL/GenBank/DDBJ databases">
        <title>Genome sequence Cadophora malorum strain M34.</title>
        <authorList>
            <person name="Stefanovic E."/>
            <person name="Vu D."/>
            <person name="Scully C."/>
            <person name="Dijksterhuis J."/>
            <person name="Roader J."/>
            <person name="Houbraken J."/>
        </authorList>
    </citation>
    <scope>NUCLEOTIDE SEQUENCE</scope>
    <source>
        <strain evidence="1">M34</strain>
    </source>
</reference>
<sequence>MSLAAASTAAKSDREILDHSIEAQEIQMSQVHEFIAIWYALGYLKSEIPFPPIPESEASPNQVTNLARILFTWMTKDPKPNISTAKKYGHVLGRQILHACLDVAITAESLYDLVRDVAEFFVHYCDELEAEAGKTSNQKRDENEGWRVGGDGKAREMGEYLRMVVEEKERKEMKLPSWGRMITDAKLLWGLLQGASEEIGKVMNEAKRTGI</sequence>
<organism evidence="1 2">
    <name type="scientific">Cadophora malorum</name>
    <dbReference type="NCBI Taxonomy" id="108018"/>
    <lineage>
        <taxon>Eukaryota</taxon>
        <taxon>Fungi</taxon>
        <taxon>Dikarya</taxon>
        <taxon>Ascomycota</taxon>
        <taxon>Pezizomycotina</taxon>
        <taxon>Leotiomycetes</taxon>
        <taxon>Helotiales</taxon>
        <taxon>Ploettnerulaceae</taxon>
        <taxon>Cadophora</taxon>
    </lineage>
</organism>
<evidence type="ECO:0000313" key="1">
    <source>
        <dbReference type="EMBL" id="KAG4424216.1"/>
    </source>
</evidence>
<name>A0A8H7WGA9_9HELO</name>
<dbReference type="AlphaFoldDB" id="A0A8H7WGA9"/>
<proteinExistence type="predicted"/>
<comment type="caution">
    <text evidence="1">The sequence shown here is derived from an EMBL/GenBank/DDBJ whole genome shotgun (WGS) entry which is preliminary data.</text>
</comment>
<dbReference type="EMBL" id="JAFJYH010000023">
    <property type="protein sequence ID" value="KAG4424216.1"/>
    <property type="molecule type" value="Genomic_DNA"/>
</dbReference>
<protein>
    <submittedName>
        <fullName evidence="1">Uncharacterized protein</fullName>
    </submittedName>
</protein>
<accession>A0A8H7WGA9</accession>
<evidence type="ECO:0000313" key="2">
    <source>
        <dbReference type="Proteomes" id="UP000664132"/>
    </source>
</evidence>
<gene>
    <name evidence="1" type="ORF">IFR04_002620</name>
</gene>
<dbReference type="OrthoDB" id="3563725at2759"/>
<keyword evidence="2" id="KW-1185">Reference proteome</keyword>